<dbReference type="Proteomes" id="UP000076532">
    <property type="component" value="Unassembled WGS sequence"/>
</dbReference>
<evidence type="ECO:0000313" key="7">
    <source>
        <dbReference type="EMBL" id="KZP34097.1"/>
    </source>
</evidence>
<dbReference type="InterPro" id="IPR027417">
    <property type="entry name" value="P-loop_NTPase"/>
</dbReference>
<accession>A0A166WTK9</accession>
<dbReference type="GO" id="GO:0016787">
    <property type="term" value="F:hydrolase activity"/>
    <property type="evidence" value="ECO:0007669"/>
    <property type="project" value="UniProtKB-KW"/>
</dbReference>
<evidence type="ECO:0000256" key="5">
    <source>
        <dbReference type="ARBA" id="ARBA00034808"/>
    </source>
</evidence>
<name>A0A166WTK9_9AGAM</name>
<dbReference type="GO" id="GO:0006281">
    <property type="term" value="P:DNA repair"/>
    <property type="evidence" value="ECO:0007669"/>
    <property type="project" value="TreeGrafter"/>
</dbReference>
<organism evidence="7 8">
    <name type="scientific">Athelia psychrophila</name>
    <dbReference type="NCBI Taxonomy" id="1759441"/>
    <lineage>
        <taxon>Eukaryota</taxon>
        <taxon>Fungi</taxon>
        <taxon>Dikarya</taxon>
        <taxon>Basidiomycota</taxon>
        <taxon>Agaricomycotina</taxon>
        <taxon>Agaricomycetes</taxon>
        <taxon>Agaricomycetidae</taxon>
        <taxon>Atheliales</taxon>
        <taxon>Atheliaceae</taxon>
        <taxon>Athelia</taxon>
    </lineage>
</organism>
<dbReference type="GO" id="GO:0005694">
    <property type="term" value="C:chromosome"/>
    <property type="evidence" value="ECO:0007669"/>
    <property type="project" value="TreeGrafter"/>
</dbReference>
<dbReference type="EC" id="5.6.2.4" evidence="5"/>
<keyword evidence="3" id="KW-0413">Isomerase</keyword>
<comment type="catalytic activity">
    <reaction evidence="4">
        <text>Couples ATP hydrolysis with the unwinding of duplex DNA by translocating in the 3'-5' direction.</text>
        <dbReference type="EC" id="5.6.2.4"/>
    </reaction>
</comment>
<keyword evidence="7" id="KW-0378">Hydrolase</keyword>
<proteinExistence type="inferred from homology"/>
<dbReference type="GO" id="GO:0005737">
    <property type="term" value="C:cytoplasm"/>
    <property type="evidence" value="ECO:0007669"/>
    <property type="project" value="TreeGrafter"/>
</dbReference>
<comment type="similarity">
    <text evidence="1">Belongs to the helicase family. RecQ subfamily.</text>
</comment>
<evidence type="ECO:0000256" key="3">
    <source>
        <dbReference type="ARBA" id="ARBA00023235"/>
    </source>
</evidence>
<dbReference type="AlphaFoldDB" id="A0A166WTK9"/>
<feature type="non-terminal residue" evidence="7">
    <location>
        <position position="1"/>
    </location>
</feature>
<evidence type="ECO:0000256" key="1">
    <source>
        <dbReference type="ARBA" id="ARBA00005446"/>
    </source>
</evidence>
<feature type="non-terminal residue" evidence="7">
    <location>
        <position position="220"/>
    </location>
</feature>
<reference evidence="7 8" key="1">
    <citation type="journal article" date="2016" name="Mol. Biol. Evol.">
        <title>Comparative Genomics of Early-Diverging Mushroom-Forming Fungi Provides Insights into the Origins of Lignocellulose Decay Capabilities.</title>
        <authorList>
            <person name="Nagy L.G."/>
            <person name="Riley R."/>
            <person name="Tritt A."/>
            <person name="Adam C."/>
            <person name="Daum C."/>
            <person name="Floudas D."/>
            <person name="Sun H."/>
            <person name="Yadav J.S."/>
            <person name="Pangilinan J."/>
            <person name="Larsson K.H."/>
            <person name="Matsuura K."/>
            <person name="Barry K."/>
            <person name="Labutti K."/>
            <person name="Kuo R."/>
            <person name="Ohm R.A."/>
            <person name="Bhattacharya S.S."/>
            <person name="Shirouzu T."/>
            <person name="Yoshinaga Y."/>
            <person name="Martin F.M."/>
            <person name="Grigoriev I.V."/>
            <person name="Hibbett D.S."/>
        </authorList>
    </citation>
    <scope>NUCLEOTIDE SEQUENCE [LARGE SCALE GENOMIC DNA]</scope>
    <source>
        <strain evidence="7 8">CBS 109695</strain>
    </source>
</reference>
<sequence>AIVVVEAHCINDMGDETFRPLYRQLKRLRDYTGQEVLFVACTATCTSKALKIIWDTLEFGHRPFWGITIGCERSNLSYITRILENKDDPVLDILHILPTILNAATRREDINKALLYCHSKNACRQVVRTLRKILPEHLRDCVQPFSSDGSDASKAGCWDGFMSGRYRILCATDAAGMGCNVPDVKYSIVFGLPRSLSVLAQRWGRAARDHTLMGVCILLV</sequence>
<dbReference type="GO" id="GO:0003677">
    <property type="term" value="F:DNA binding"/>
    <property type="evidence" value="ECO:0007669"/>
    <property type="project" value="UniProtKB-KW"/>
</dbReference>
<evidence type="ECO:0000256" key="4">
    <source>
        <dbReference type="ARBA" id="ARBA00034617"/>
    </source>
</evidence>
<keyword evidence="2" id="KW-0238">DNA-binding</keyword>
<dbReference type="InterPro" id="IPR001650">
    <property type="entry name" value="Helicase_C-like"/>
</dbReference>
<dbReference type="SUPFAM" id="SSF52540">
    <property type="entry name" value="P-loop containing nucleoside triphosphate hydrolases"/>
    <property type="match status" value="1"/>
</dbReference>
<dbReference type="SMART" id="SM00490">
    <property type="entry name" value="HELICc"/>
    <property type="match status" value="1"/>
</dbReference>
<dbReference type="Gene3D" id="3.40.50.300">
    <property type="entry name" value="P-loop containing nucleotide triphosphate hydrolases"/>
    <property type="match status" value="2"/>
</dbReference>
<evidence type="ECO:0000313" key="8">
    <source>
        <dbReference type="Proteomes" id="UP000076532"/>
    </source>
</evidence>
<dbReference type="STRING" id="436010.A0A166WTK9"/>
<evidence type="ECO:0000256" key="2">
    <source>
        <dbReference type="ARBA" id="ARBA00023125"/>
    </source>
</evidence>
<dbReference type="GO" id="GO:0006310">
    <property type="term" value="P:DNA recombination"/>
    <property type="evidence" value="ECO:0007669"/>
    <property type="project" value="TreeGrafter"/>
</dbReference>
<feature type="domain" description="Helicase C-terminal" evidence="6">
    <location>
        <begin position="92"/>
        <end position="220"/>
    </location>
</feature>
<gene>
    <name evidence="7" type="ORF">FIBSPDRAFT_708756</name>
</gene>
<dbReference type="GO" id="GO:0043138">
    <property type="term" value="F:3'-5' DNA helicase activity"/>
    <property type="evidence" value="ECO:0007669"/>
    <property type="project" value="UniProtKB-EC"/>
</dbReference>
<dbReference type="GO" id="GO:0009378">
    <property type="term" value="F:four-way junction helicase activity"/>
    <property type="evidence" value="ECO:0007669"/>
    <property type="project" value="TreeGrafter"/>
</dbReference>
<dbReference type="Pfam" id="PF00271">
    <property type="entry name" value="Helicase_C"/>
    <property type="match status" value="1"/>
</dbReference>
<protein>
    <recommendedName>
        <fullName evidence="5">DNA 3'-5' helicase</fullName>
        <ecNumber evidence="5">5.6.2.4</ecNumber>
    </recommendedName>
</protein>
<dbReference type="EMBL" id="KV417481">
    <property type="protein sequence ID" value="KZP34097.1"/>
    <property type="molecule type" value="Genomic_DNA"/>
</dbReference>
<keyword evidence="8" id="KW-1185">Reference proteome</keyword>
<dbReference type="PROSITE" id="PS51194">
    <property type="entry name" value="HELICASE_CTER"/>
    <property type="match status" value="1"/>
</dbReference>
<dbReference type="PANTHER" id="PTHR13710">
    <property type="entry name" value="DNA HELICASE RECQ FAMILY MEMBER"/>
    <property type="match status" value="1"/>
</dbReference>
<dbReference type="OrthoDB" id="5409596at2759"/>
<dbReference type="PANTHER" id="PTHR13710:SF105">
    <property type="entry name" value="ATP-DEPENDENT DNA HELICASE Q1"/>
    <property type="match status" value="1"/>
</dbReference>
<evidence type="ECO:0000259" key="6">
    <source>
        <dbReference type="PROSITE" id="PS51194"/>
    </source>
</evidence>